<comment type="similarity">
    <text evidence="1">Belongs to the leucine-binding protein family.</text>
</comment>
<evidence type="ECO:0000313" key="4">
    <source>
        <dbReference type="EMBL" id="AVO50911.1"/>
    </source>
</evidence>
<dbReference type="PANTHER" id="PTHR47151:SF2">
    <property type="entry name" value="AMINO ACID BINDING PROTEIN"/>
    <property type="match status" value="1"/>
</dbReference>
<evidence type="ECO:0000259" key="3">
    <source>
        <dbReference type="Pfam" id="PF13458"/>
    </source>
</evidence>
<evidence type="ECO:0000313" key="5">
    <source>
        <dbReference type="Proteomes" id="UP000237925"/>
    </source>
</evidence>
<gene>
    <name evidence="4" type="ORF">C6568_02220</name>
</gene>
<dbReference type="Proteomes" id="UP000237925">
    <property type="component" value="Chromosome"/>
</dbReference>
<name>A0A2R3QGK5_9BURK</name>
<dbReference type="PROSITE" id="PS50890">
    <property type="entry name" value="PUA"/>
    <property type="match status" value="1"/>
</dbReference>
<dbReference type="CDD" id="cd06342">
    <property type="entry name" value="PBP1_ABC_LIVBP-like"/>
    <property type="match status" value="1"/>
</dbReference>
<dbReference type="PROSITE" id="PS51318">
    <property type="entry name" value="TAT"/>
    <property type="match status" value="1"/>
</dbReference>
<dbReference type="KEGG" id="mela:C6568_02220"/>
<protein>
    <submittedName>
        <fullName evidence="4">Branched chain amino acid ABC transporter substrate-binding protein</fullName>
    </submittedName>
</protein>
<dbReference type="OrthoDB" id="9783240at2"/>
<dbReference type="InterPro" id="IPR028082">
    <property type="entry name" value="Peripla_BP_I"/>
</dbReference>
<dbReference type="InterPro" id="IPR006311">
    <property type="entry name" value="TAT_signal"/>
</dbReference>
<proteinExistence type="inferred from homology"/>
<keyword evidence="2" id="KW-0732">Signal</keyword>
<accession>A0A2R3QGK5</accession>
<evidence type="ECO:0000256" key="1">
    <source>
        <dbReference type="ARBA" id="ARBA00010062"/>
    </source>
</evidence>
<dbReference type="InterPro" id="IPR028081">
    <property type="entry name" value="Leu-bd"/>
</dbReference>
<dbReference type="EMBL" id="CP027667">
    <property type="protein sequence ID" value="AVO50911.1"/>
    <property type="molecule type" value="Genomic_DNA"/>
</dbReference>
<dbReference type="Gene3D" id="3.40.50.2300">
    <property type="match status" value="2"/>
</dbReference>
<keyword evidence="5" id="KW-1185">Reference proteome</keyword>
<dbReference type="SUPFAM" id="SSF53822">
    <property type="entry name" value="Periplasmic binding protein-like I"/>
    <property type="match status" value="1"/>
</dbReference>
<organism evidence="4 5">
    <name type="scientific">Melaminivora suipulveris</name>
    <dbReference type="NCBI Taxonomy" id="2109913"/>
    <lineage>
        <taxon>Bacteria</taxon>
        <taxon>Pseudomonadati</taxon>
        <taxon>Pseudomonadota</taxon>
        <taxon>Betaproteobacteria</taxon>
        <taxon>Burkholderiales</taxon>
        <taxon>Comamonadaceae</taxon>
        <taxon>Melaminivora</taxon>
    </lineage>
</organism>
<dbReference type="PANTHER" id="PTHR47151">
    <property type="entry name" value="LEU/ILE/VAL-BINDING ABC TRANSPORTER SUBUNIT"/>
    <property type="match status" value="1"/>
</dbReference>
<dbReference type="PROSITE" id="PS51257">
    <property type="entry name" value="PROKAR_LIPOPROTEIN"/>
    <property type="match status" value="1"/>
</dbReference>
<reference evidence="4 5" key="1">
    <citation type="submission" date="2018-03" db="EMBL/GenBank/DDBJ databases">
        <title>Genome sequencing of Melaminivora sp.</title>
        <authorList>
            <person name="Kim S.-J."/>
            <person name="Heo J."/>
            <person name="Ahn J.-H."/>
            <person name="Kwon S.-W."/>
        </authorList>
    </citation>
    <scope>NUCLEOTIDE SEQUENCE [LARGE SCALE GENOMIC DNA]</scope>
    <source>
        <strain evidence="4 5">SC2-9</strain>
    </source>
</reference>
<sequence length="384" mass="40378">MTHEMDRRRFAAGALALGAGAWLGGCSKVPDTARIGVAQPLSGPLAALGQDLLNGVQLAVDELNKAGFSIGGKRVALEVVAQDDRADPASGRAAAQQLVDAGVAAVVGHLNSGVSLETAPIYAARNVPQLIISTNPKITQLGLPTTFRIVANDALQARAIGSFAASQQGAGAFAVADDGTPYGKGLAEGAAAELKKAGKTIAVRQSFDDKTVAFAELAAALKREKVDVFVCMLNDFQALALLQELAKIGHTRMTLLGGDLVKTADMTKGGGLIDDIYATSPVLDVTEFTTGRQFLQKYTAAFQKPPAYGGHYTYDAMYVISEAMKKAGSADPAAITAALRSLNGYAPVTGTMTWDEAGEQRYGAVGVYELRRGNWELRMRSDRW</sequence>
<dbReference type="AlphaFoldDB" id="A0A2R3QGK5"/>
<evidence type="ECO:0000256" key="2">
    <source>
        <dbReference type="ARBA" id="ARBA00022729"/>
    </source>
</evidence>
<dbReference type="Pfam" id="PF13458">
    <property type="entry name" value="Peripla_BP_6"/>
    <property type="match status" value="1"/>
</dbReference>
<feature type="domain" description="Leucine-binding protein" evidence="3">
    <location>
        <begin position="33"/>
        <end position="371"/>
    </location>
</feature>